<reference evidence="1 2" key="1">
    <citation type="submission" date="2014-11" db="EMBL/GenBank/DDBJ databases">
        <title>Genetic blueprint of the zoonotic pathogen Toxocara canis.</title>
        <authorList>
            <person name="Zhu X.-Q."/>
            <person name="Korhonen P.K."/>
            <person name="Cai H."/>
            <person name="Young N.D."/>
            <person name="Nejsum P."/>
            <person name="von Samson-Himmelstjerna G."/>
            <person name="Boag P.R."/>
            <person name="Tan P."/>
            <person name="Li Q."/>
            <person name="Min J."/>
            <person name="Yang Y."/>
            <person name="Wang X."/>
            <person name="Fang X."/>
            <person name="Hall R.S."/>
            <person name="Hofmann A."/>
            <person name="Sternberg P.W."/>
            <person name="Jex A.R."/>
            <person name="Gasser R.B."/>
        </authorList>
    </citation>
    <scope>NUCLEOTIDE SEQUENCE [LARGE SCALE GENOMIC DNA]</scope>
    <source>
        <strain evidence="1">PN_DK_2014</strain>
    </source>
</reference>
<dbReference type="Proteomes" id="UP000031036">
    <property type="component" value="Unassembled WGS sequence"/>
</dbReference>
<keyword evidence="2" id="KW-1185">Reference proteome</keyword>
<protein>
    <submittedName>
        <fullName evidence="1">Uncharacterized protein</fullName>
    </submittedName>
</protein>
<feature type="non-terminal residue" evidence="1">
    <location>
        <position position="109"/>
    </location>
</feature>
<comment type="caution">
    <text evidence="1">The sequence shown here is derived from an EMBL/GenBank/DDBJ whole genome shotgun (WGS) entry which is preliminary data.</text>
</comment>
<accession>A0A0B2V6A2</accession>
<organism evidence="1 2">
    <name type="scientific">Toxocara canis</name>
    <name type="common">Canine roundworm</name>
    <dbReference type="NCBI Taxonomy" id="6265"/>
    <lineage>
        <taxon>Eukaryota</taxon>
        <taxon>Metazoa</taxon>
        <taxon>Ecdysozoa</taxon>
        <taxon>Nematoda</taxon>
        <taxon>Chromadorea</taxon>
        <taxon>Rhabditida</taxon>
        <taxon>Spirurina</taxon>
        <taxon>Ascaridomorpha</taxon>
        <taxon>Ascaridoidea</taxon>
        <taxon>Toxocaridae</taxon>
        <taxon>Toxocara</taxon>
    </lineage>
</organism>
<dbReference type="AlphaFoldDB" id="A0A0B2V6A2"/>
<evidence type="ECO:0000313" key="2">
    <source>
        <dbReference type="Proteomes" id="UP000031036"/>
    </source>
</evidence>
<sequence>MSFDGEAKLPLDVSQCKATAEGQTIMFPSWAESLTMNNATNVSMCAHLLPCVAKVGRRSIQQTLRNDSRSTCSTVSGRRSVYYFKTNPASPSFAPTYSIRSISILLMLR</sequence>
<gene>
    <name evidence="1" type="ORF">Tcan_00604</name>
</gene>
<dbReference type="EMBL" id="JPKZ01002385">
    <property type="protein sequence ID" value="KHN77034.1"/>
    <property type="molecule type" value="Genomic_DNA"/>
</dbReference>
<proteinExistence type="predicted"/>
<evidence type="ECO:0000313" key="1">
    <source>
        <dbReference type="EMBL" id="KHN77034.1"/>
    </source>
</evidence>
<name>A0A0B2V6A2_TOXCA</name>